<evidence type="ECO:0000313" key="6">
    <source>
        <dbReference type="Proteomes" id="UP000606991"/>
    </source>
</evidence>
<dbReference type="InterPro" id="IPR013538">
    <property type="entry name" value="ASHA1/2-like_C"/>
</dbReference>
<organism evidence="4 5">
    <name type="scientific">Candidatus Aeolococcus gillhamiae</name>
    <dbReference type="NCBI Taxonomy" id="3127015"/>
    <lineage>
        <taxon>Bacteria</taxon>
        <taxon>Bacillati</taxon>
        <taxon>Candidatus Dormiibacterota</taxon>
        <taxon>Candidatus Dormibacteria</taxon>
        <taxon>Candidatus Aeolococcales</taxon>
        <taxon>Candidatus Aeolococcaceae</taxon>
        <taxon>Candidatus Aeolococcus</taxon>
    </lineage>
</organism>
<accession>A0A934JRQ0</accession>
<dbReference type="InterPro" id="IPR023393">
    <property type="entry name" value="START-like_dom_sf"/>
</dbReference>
<feature type="domain" description="Activator of Hsp90 ATPase homologue 1/2-like C-terminal" evidence="2">
    <location>
        <begin position="3"/>
        <end position="143"/>
    </location>
</feature>
<reference evidence="3 6" key="3">
    <citation type="submission" date="2020-10" db="EMBL/GenBank/DDBJ databases">
        <title>Ca. Dormibacterota MAGs.</title>
        <authorList>
            <person name="Montgomery K."/>
        </authorList>
    </citation>
    <scope>NUCLEOTIDE SEQUENCE [LARGE SCALE GENOMIC DNA]</scope>
    <source>
        <strain evidence="3">SC8812_S17_18</strain>
    </source>
</reference>
<comment type="caution">
    <text evidence="4">The sequence shown here is derived from an EMBL/GenBank/DDBJ whole genome shotgun (WGS) entry which is preliminary data.</text>
</comment>
<dbReference type="EMBL" id="JAEKNS010000038">
    <property type="protein sequence ID" value="MBJ7593817.1"/>
    <property type="molecule type" value="Genomic_DNA"/>
</dbReference>
<evidence type="ECO:0000313" key="5">
    <source>
        <dbReference type="Proteomes" id="UP000248724"/>
    </source>
</evidence>
<evidence type="ECO:0000313" key="3">
    <source>
        <dbReference type="EMBL" id="MBJ7593817.1"/>
    </source>
</evidence>
<evidence type="ECO:0000256" key="1">
    <source>
        <dbReference type="ARBA" id="ARBA00006817"/>
    </source>
</evidence>
<dbReference type="CDD" id="cd08891">
    <property type="entry name" value="SRPBCC_CalC"/>
    <property type="match status" value="1"/>
</dbReference>
<dbReference type="AlphaFoldDB" id="A0A2W6A9B6"/>
<proteinExistence type="inferred from homology"/>
<dbReference type="SUPFAM" id="SSF55961">
    <property type="entry name" value="Bet v1-like"/>
    <property type="match status" value="1"/>
</dbReference>
<dbReference type="Proteomes" id="UP000248724">
    <property type="component" value="Unassembled WGS sequence"/>
</dbReference>
<comment type="similarity">
    <text evidence="1">Belongs to the AHA1 family.</text>
</comment>
<accession>A0A2W6A9B6</accession>
<dbReference type="Gene3D" id="3.30.530.20">
    <property type="match status" value="1"/>
</dbReference>
<name>A0A2W6A9B6_9BACT</name>
<protein>
    <submittedName>
        <fullName evidence="4">ATPase</fullName>
    </submittedName>
    <submittedName>
        <fullName evidence="3">SRPBCC family protein</fullName>
    </submittedName>
</protein>
<reference evidence="4 5" key="1">
    <citation type="journal article" date="2017" name="Nature">
        <title>Atmospheric trace gases support primary production in Antarctic desert surface soil.</title>
        <authorList>
            <person name="Ji M."/>
            <person name="Greening C."/>
            <person name="Vanwonterghem I."/>
            <person name="Carere C.R."/>
            <person name="Bay S.K."/>
            <person name="Steen J.A."/>
            <person name="Montgomery K."/>
            <person name="Lines T."/>
            <person name="Beardall J."/>
            <person name="van Dorst J."/>
            <person name="Snape I."/>
            <person name="Stott M.B."/>
            <person name="Hugenholtz P."/>
            <person name="Ferrari B.C."/>
        </authorList>
    </citation>
    <scope>NUCLEOTIDE SEQUENCE [LARGE SCALE GENOMIC DNA]</scope>
    <source>
        <strain evidence="4">RRmetagenome_bin12</strain>
    </source>
</reference>
<dbReference type="Pfam" id="PF08327">
    <property type="entry name" value="AHSA1"/>
    <property type="match status" value="1"/>
</dbReference>
<evidence type="ECO:0000313" key="4">
    <source>
        <dbReference type="EMBL" id="PZR81908.1"/>
    </source>
</evidence>
<dbReference type="Proteomes" id="UP000606991">
    <property type="component" value="Unassembled WGS sequence"/>
</dbReference>
<evidence type="ECO:0000259" key="2">
    <source>
        <dbReference type="Pfam" id="PF08327"/>
    </source>
</evidence>
<dbReference type="EMBL" id="QHBU01000089">
    <property type="protein sequence ID" value="PZR81908.1"/>
    <property type="molecule type" value="Genomic_DNA"/>
</dbReference>
<reference evidence="4" key="2">
    <citation type="submission" date="2018-05" db="EMBL/GenBank/DDBJ databases">
        <authorList>
            <person name="Ferrari B."/>
        </authorList>
    </citation>
    <scope>NUCLEOTIDE SEQUENCE</scope>
    <source>
        <strain evidence="4">RRmetagenome_bin12</strain>
    </source>
</reference>
<sequence>MVDAPIDRAFTVFTKEMGTWWPSTHHILQGELAEMVFEPRVGGNIYDRATDGTESRWARVLAYDPPNRLVFSWDISNQFQIEGDPEKASQVEVMFTAEGPGRTRVVLEHSKLDAHGEGWEQHRDMVGNQDGWQLGLEAFAKAAEAQS</sequence>
<gene>
    <name evidence="4" type="ORF">DLM65_04990</name>
    <name evidence="3" type="ORF">JF886_02975</name>
</gene>